<organism evidence="1">
    <name type="scientific">Lepeophtheirus salmonis</name>
    <name type="common">Salmon louse</name>
    <name type="synonym">Caligus salmonis</name>
    <dbReference type="NCBI Taxonomy" id="72036"/>
    <lineage>
        <taxon>Eukaryota</taxon>
        <taxon>Metazoa</taxon>
        <taxon>Ecdysozoa</taxon>
        <taxon>Arthropoda</taxon>
        <taxon>Crustacea</taxon>
        <taxon>Multicrustacea</taxon>
        <taxon>Hexanauplia</taxon>
        <taxon>Copepoda</taxon>
        <taxon>Siphonostomatoida</taxon>
        <taxon>Caligidae</taxon>
        <taxon>Lepeophtheirus</taxon>
    </lineage>
</organism>
<proteinExistence type="predicted"/>
<reference evidence="1" key="1">
    <citation type="submission" date="2014-05" db="EMBL/GenBank/DDBJ databases">
        <authorList>
            <person name="Chronopoulou M."/>
        </authorList>
    </citation>
    <scope>NUCLEOTIDE SEQUENCE</scope>
    <source>
        <tissue evidence="1">Whole organism</tissue>
    </source>
</reference>
<sequence length="70" mass="8109">MFNQIFLETCPFNVVKIATLGPKMVFPSYIMQFMSSVKTLYSIEPKISNRPIIYIILYRLVILGYILSSL</sequence>
<protein>
    <submittedName>
        <fullName evidence="1">Uncharacterized protein</fullName>
    </submittedName>
</protein>
<evidence type="ECO:0000313" key="1">
    <source>
        <dbReference type="EMBL" id="CDW22763.1"/>
    </source>
</evidence>
<name>A0A0K2T9S7_LEPSM</name>
<accession>A0A0K2T9S7</accession>
<dbReference type="EMBL" id="HACA01005402">
    <property type="protein sequence ID" value="CDW22763.1"/>
    <property type="molecule type" value="Transcribed_RNA"/>
</dbReference>
<feature type="non-terminal residue" evidence="1">
    <location>
        <position position="70"/>
    </location>
</feature>
<dbReference type="AlphaFoldDB" id="A0A0K2T9S7"/>